<dbReference type="PANTHER" id="PTHR13794">
    <property type="entry name" value="ENOLASE SUPERFAMILY, MANDELATE RACEMASE"/>
    <property type="match status" value="1"/>
</dbReference>
<evidence type="ECO:0000256" key="3">
    <source>
        <dbReference type="ARBA" id="ARBA00022842"/>
    </source>
</evidence>
<dbReference type="Pfam" id="PF13378">
    <property type="entry name" value="MR_MLE_C"/>
    <property type="match status" value="1"/>
</dbReference>
<keyword evidence="2" id="KW-0479">Metal-binding</keyword>
<dbReference type="Gene3D" id="3.20.20.120">
    <property type="entry name" value="Enolase-like C-terminal domain"/>
    <property type="match status" value="1"/>
</dbReference>
<dbReference type="InterPro" id="IPR029017">
    <property type="entry name" value="Enolase-like_N"/>
</dbReference>
<dbReference type="RefSeq" id="WP_258731391.1">
    <property type="nucleotide sequence ID" value="NZ_JANTHZ010000001.1"/>
</dbReference>
<accession>A0A9X2P9C9</accession>
<dbReference type="Gene3D" id="3.30.390.10">
    <property type="entry name" value="Enolase-like, N-terminal domain"/>
    <property type="match status" value="1"/>
</dbReference>
<evidence type="ECO:0000259" key="4">
    <source>
        <dbReference type="SMART" id="SM00922"/>
    </source>
</evidence>
<keyword evidence="6" id="KW-1185">Reference proteome</keyword>
<dbReference type="PANTHER" id="PTHR13794:SF58">
    <property type="entry name" value="MITOCHONDRIAL ENOLASE SUPERFAMILY MEMBER 1"/>
    <property type="match status" value="1"/>
</dbReference>
<dbReference type="SFLD" id="SFLDG00179">
    <property type="entry name" value="mandelate_racemase"/>
    <property type="match status" value="1"/>
</dbReference>
<sequence length="378" mass="41851">MKIAELRTHVLEAPLEQPFGWSVDRTTVRKSCIVEIVTDTGLVGWGECFGPARPNAAVVNVFRDLLIGADPIATDVIWQNLYNRFRDQGQKGLVISGLSGVDIALWDIKGKAFGVPVHRLMGGPMRTRIQAYATGTYRRDEGDVFEYILEEVRERLDEGFEGVKLKIGIDFEEDIELIRATRDLIGPGRQLMLDANHAYDAIEAIQLGRRVADQNIAWFEEPVVPEDLASYHEVKLGQPIPVAGGECDYTRWGFINIFTSRAMDIVQPDTGAAGGLSECKKIADMATAFGIRYIPHVWGSGISMAAALQLLASVPHTPARLRPREPLLEMDRSEHPFRHAVITEPLVQHGGWVEVPTGPGLGIEVDRDALRRFAAPDP</sequence>
<dbReference type="InterPro" id="IPR013342">
    <property type="entry name" value="Mandelate_racemase_C"/>
</dbReference>
<dbReference type="CDD" id="cd03316">
    <property type="entry name" value="MR_like"/>
    <property type="match status" value="1"/>
</dbReference>
<gene>
    <name evidence="5" type="ORF">NVS89_04975</name>
</gene>
<dbReference type="Proteomes" id="UP001151088">
    <property type="component" value="Unassembled WGS sequence"/>
</dbReference>
<evidence type="ECO:0000313" key="5">
    <source>
        <dbReference type="EMBL" id="MCS0494441.1"/>
    </source>
</evidence>
<dbReference type="GO" id="GO:0016052">
    <property type="term" value="P:carbohydrate catabolic process"/>
    <property type="evidence" value="ECO:0007669"/>
    <property type="project" value="TreeGrafter"/>
</dbReference>
<evidence type="ECO:0000313" key="6">
    <source>
        <dbReference type="Proteomes" id="UP001151088"/>
    </source>
</evidence>
<dbReference type="EMBL" id="JANTHZ010000001">
    <property type="protein sequence ID" value="MCS0494441.1"/>
    <property type="molecule type" value="Genomic_DNA"/>
</dbReference>
<keyword evidence="3" id="KW-0460">Magnesium</keyword>
<feature type="domain" description="Mandelate racemase/muconate lactonizing enzyme C-terminal" evidence="4">
    <location>
        <begin position="145"/>
        <end position="241"/>
    </location>
</feature>
<reference evidence="5" key="1">
    <citation type="submission" date="2022-08" db="EMBL/GenBank/DDBJ databases">
        <authorList>
            <person name="Li F."/>
        </authorList>
    </citation>
    <scope>NUCLEOTIDE SEQUENCE</scope>
    <source>
        <strain evidence="5">MQZ15Z-1</strain>
    </source>
</reference>
<dbReference type="Pfam" id="PF02746">
    <property type="entry name" value="MR_MLE_N"/>
    <property type="match status" value="1"/>
</dbReference>
<dbReference type="SUPFAM" id="SSF54826">
    <property type="entry name" value="Enolase N-terminal domain-like"/>
    <property type="match status" value="1"/>
</dbReference>
<name>A0A9X2P9C9_9HYPH</name>
<dbReference type="InterPro" id="IPR046945">
    <property type="entry name" value="RHMD-like"/>
</dbReference>
<evidence type="ECO:0000256" key="2">
    <source>
        <dbReference type="ARBA" id="ARBA00022723"/>
    </source>
</evidence>
<dbReference type="InterPro" id="IPR013341">
    <property type="entry name" value="Mandelate_racemase_N_dom"/>
</dbReference>
<proteinExistence type="predicted"/>
<dbReference type="AlphaFoldDB" id="A0A9X2P9C9"/>
<protein>
    <submittedName>
        <fullName evidence="5">Mandelate racemase/muconate lactonizing enzyme family protein</fullName>
    </submittedName>
</protein>
<dbReference type="InterPro" id="IPR036849">
    <property type="entry name" value="Enolase-like_C_sf"/>
</dbReference>
<dbReference type="GO" id="GO:0000287">
    <property type="term" value="F:magnesium ion binding"/>
    <property type="evidence" value="ECO:0007669"/>
    <property type="project" value="TreeGrafter"/>
</dbReference>
<dbReference type="SMART" id="SM00922">
    <property type="entry name" value="MR_MLE"/>
    <property type="match status" value="1"/>
</dbReference>
<comment type="cofactor">
    <cofactor evidence="1">
        <name>Mg(2+)</name>
        <dbReference type="ChEBI" id="CHEBI:18420"/>
    </cofactor>
</comment>
<dbReference type="InterPro" id="IPR029065">
    <property type="entry name" value="Enolase_C-like"/>
</dbReference>
<dbReference type="GO" id="GO:0016836">
    <property type="term" value="F:hydro-lyase activity"/>
    <property type="evidence" value="ECO:0007669"/>
    <property type="project" value="TreeGrafter"/>
</dbReference>
<dbReference type="SUPFAM" id="SSF51604">
    <property type="entry name" value="Enolase C-terminal domain-like"/>
    <property type="match status" value="1"/>
</dbReference>
<evidence type="ECO:0000256" key="1">
    <source>
        <dbReference type="ARBA" id="ARBA00001946"/>
    </source>
</evidence>
<dbReference type="SFLD" id="SFLDS00001">
    <property type="entry name" value="Enolase"/>
    <property type="match status" value="1"/>
</dbReference>
<organism evidence="5 6">
    <name type="scientific">Ancylobacter mangrovi</name>
    <dbReference type="NCBI Taxonomy" id="2972472"/>
    <lineage>
        <taxon>Bacteria</taxon>
        <taxon>Pseudomonadati</taxon>
        <taxon>Pseudomonadota</taxon>
        <taxon>Alphaproteobacteria</taxon>
        <taxon>Hyphomicrobiales</taxon>
        <taxon>Xanthobacteraceae</taxon>
        <taxon>Ancylobacter</taxon>
    </lineage>
</organism>
<comment type="caution">
    <text evidence="5">The sequence shown here is derived from an EMBL/GenBank/DDBJ whole genome shotgun (WGS) entry which is preliminary data.</text>
</comment>